<dbReference type="Pfam" id="PF02738">
    <property type="entry name" value="MoCoBD_1"/>
    <property type="match status" value="1"/>
</dbReference>
<dbReference type="InterPro" id="IPR000674">
    <property type="entry name" value="Ald_Oxase/Xan_DH_a/b"/>
</dbReference>
<dbReference type="InterPro" id="IPR037165">
    <property type="entry name" value="AldOxase/xan_DH_Mopterin-bd_sf"/>
</dbReference>
<dbReference type="Gene3D" id="3.30.365.10">
    <property type="entry name" value="Aldehyde oxidase/xanthine dehydrogenase, molybdopterin binding domain"/>
    <property type="match status" value="4"/>
</dbReference>
<name>A0ABR9K269_9ACTN</name>
<protein>
    <submittedName>
        <fullName evidence="4">Carbon-monoxide dehydrogenase large subunit</fullName>
        <ecNumber evidence="4">1.2.7.4</ecNumber>
    </submittedName>
</protein>
<dbReference type="EMBL" id="JADBDZ010000001">
    <property type="protein sequence ID" value="MBE1536688.1"/>
    <property type="molecule type" value="Genomic_DNA"/>
</dbReference>
<dbReference type="SUPFAM" id="SSF56003">
    <property type="entry name" value="Molybdenum cofactor-binding domain"/>
    <property type="match status" value="1"/>
</dbReference>
<sequence>MTGVRAAAARYAGARVARVEDPRLLTGHGTYVDDVVRPGMLHACFVRSPLARARILGVDAAEALALDGVHAVFTAADLNPDVREAWYTLIGRDVPDTPRPPLAEGEVRFVGDPVALVVAADRYVAEDAAELVFVDYEPLPPVADYAAARESAELVHDGYPENVAGTLGGPPLDELAPVFDEAALVVRETIHQQAYAQVPIETRGMVAEWSAPTGELTIWTATQSPHEVRLFCSRLLGLPEQRVRVVMRDTGGGFGQKVAPQREDMCVMLAARKVPGALKWIEDRRENLMSAGQARHSHADARLAFDADGTITAAAIDYVQDVGAYPTPWPVGTAAAVGMFFPGPYRVPRGTWTSTSVFSNTAGLNAYRGPWQMESLVREVLMDQAARRLGMDPAELRRRNLLRRDELPYTNPNGMPYSDITPMETFEQALEMLDYDAFRKEQELARAEGRYLGVGTCTYVEPTTAAMALHATEGATIRIEPSGKVNVYVSGGSSGNSIETTVVQLTADALGVDIADVSTIQGDTAITPFGGGAAGSRSGSMTAGAVGETAAVLRERITAIAAHRLEAAQDDIELTGGRARVRGVPDAEVSLAEIAEIAYFQPAALPPGVPPGLEHSGRYHPDTPVIFANATHLCTCEVDVVTGQVTLLRYIVSEDCGPMINPNVVEGQIAGGVVQGIGGALYEHLAYDAEGNPIATTFMDYLLPTAAEVPTIEYGHVETPAPGPGGYKGVGEGGAIGAPPTVVNAVADALAPFGAEITRLPLTPESIVALVRAAAGREATR</sequence>
<dbReference type="Proteomes" id="UP000627838">
    <property type="component" value="Unassembled WGS sequence"/>
</dbReference>
<reference evidence="4 5" key="1">
    <citation type="submission" date="2020-10" db="EMBL/GenBank/DDBJ databases">
        <title>Sequencing the genomes of 1000 actinobacteria strains.</title>
        <authorList>
            <person name="Klenk H.-P."/>
        </authorList>
    </citation>
    <scope>NUCLEOTIDE SEQUENCE [LARGE SCALE GENOMIC DNA]</scope>
    <source>
        <strain evidence="4 5">DSM 46744</strain>
    </source>
</reference>
<dbReference type="SMART" id="SM01008">
    <property type="entry name" value="Ald_Xan_dh_C"/>
    <property type="match status" value="1"/>
</dbReference>
<gene>
    <name evidence="4" type="ORF">H4W34_006521</name>
</gene>
<keyword evidence="1" id="KW-0500">Molybdenum</keyword>
<dbReference type="GO" id="GO:0043885">
    <property type="term" value="F:anaerobic carbon-monoxide dehydrogenase activity"/>
    <property type="evidence" value="ECO:0007669"/>
    <property type="project" value="UniProtKB-EC"/>
</dbReference>
<dbReference type="InterPro" id="IPR036856">
    <property type="entry name" value="Ald_Oxase/Xan_DH_a/b_sf"/>
</dbReference>
<keyword evidence="5" id="KW-1185">Reference proteome</keyword>
<dbReference type="PANTHER" id="PTHR11908:SF132">
    <property type="entry name" value="ALDEHYDE OXIDASE 1-RELATED"/>
    <property type="match status" value="1"/>
</dbReference>
<dbReference type="PANTHER" id="PTHR11908">
    <property type="entry name" value="XANTHINE DEHYDROGENASE"/>
    <property type="match status" value="1"/>
</dbReference>
<dbReference type="InterPro" id="IPR008274">
    <property type="entry name" value="AldOxase/xan_DH_MoCoBD1"/>
</dbReference>
<evidence type="ECO:0000256" key="1">
    <source>
        <dbReference type="ARBA" id="ARBA00022505"/>
    </source>
</evidence>
<dbReference type="Pfam" id="PF01315">
    <property type="entry name" value="Ald_Xan_dh_C"/>
    <property type="match status" value="1"/>
</dbReference>
<dbReference type="Gene3D" id="3.90.1170.50">
    <property type="entry name" value="Aldehyde oxidase/xanthine dehydrogenase, a/b hammerhead"/>
    <property type="match status" value="1"/>
</dbReference>
<dbReference type="InterPro" id="IPR046867">
    <property type="entry name" value="AldOxase/xan_DH_MoCoBD2"/>
</dbReference>
<keyword evidence="2 4" id="KW-0560">Oxidoreductase</keyword>
<proteinExistence type="predicted"/>
<organism evidence="4 5">
    <name type="scientific">Actinomadura algeriensis</name>
    <dbReference type="NCBI Taxonomy" id="1679523"/>
    <lineage>
        <taxon>Bacteria</taxon>
        <taxon>Bacillati</taxon>
        <taxon>Actinomycetota</taxon>
        <taxon>Actinomycetes</taxon>
        <taxon>Streptosporangiales</taxon>
        <taxon>Thermomonosporaceae</taxon>
        <taxon>Actinomadura</taxon>
    </lineage>
</organism>
<dbReference type="EC" id="1.2.7.4" evidence="4"/>
<evidence type="ECO:0000256" key="2">
    <source>
        <dbReference type="ARBA" id="ARBA00023002"/>
    </source>
</evidence>
<dbReference type="InterPro" id="IPR016208">
    <property type="entry name" value="Ald_Oxase/xanthine_DH-like"/>
</dbReference>
<evidence type="ECO:0000259" key="3">
    <source>
        <dbReference type="SMART" id="SM01008"/>
    </source>
</evidence>
<dbReference type="Pfam" id="PF20256">
    <property type="entry name" value="MoCoBD_2"/>
    <property type="match status" value="1"/>
</dbReference>
<feature type="domain" description="Aldehyde oxidase/xanthine dehydrogenase a/b hammerhead" evidence="3">
    <location>
        <begin position="26"/>
        <end position="140"/>
    </location>
</feature>
<dbReference type="SUPFAM" id="SSF54665">
    <property type="entry name" value="CO dehydrogenase molybdoprotein N-domain-like"/>
    <property type="match status" value="1"/>
</dbReference>
<evidence type="ECO:0000313" key="4">
    <source>
        <dbReference type="EMBL" id="MBE1536688.1"/>
    </source>
</evidence>
<accession>A0ABR9K269</accession>
<dbReference type="RefSeq" id="WP_192762694.1">
    <property type="nucleotide sequence ID" value="NZ_JADBDZ010000001.1"/>
</dbReference>
<evidence type="ECO:0000313" key="5">
    <source>
        <dbReference type="Proteomes" id="UP000627838"/>
    </source>
</evidence>
<comment type="caution">
    <text evidence="4">The sequence shown here is derived from an EMBL/GenBank/DDBJ whole genome shotgun (WGS) entry which is preliminary data.</text>
</comment>